<feature type="domain" description="Thioredoxin" evidence="14">
    <location>
        <begin position="4"/>
        <end position="156"/>
    </location>
</feature>
<evidence type="ECO:0000313" key="17">
    <source>
        <dbReference type="Proteomes" id="UP000033769"/>
    </source>
</evidence>
<evidence type="ECO:0000256" key="12">
    <source>
        <dbReference type="ARBA" id="ARBA00049091"/>
    </source>
</evidence>
<keyword evidence="5" id="KW-0049">Antioxidant</keyword>
<dbReference type="InterPro" id="IPR024706">
    <property type="entry name" value="Peroxiredoxin_AhpC-typ"/>
</dbReference>
<dbReference type="CDD" id="cd03017">
    <property type="entry name" value="PRX_BCP"/>
    <property type="match status" value="1"/>
</dbReference>
<evidence type="ECO:0000256" key="13">
    <source>
        <dbReference type="PIRSR" id="PIRSR000239-1"/>
    </source>
</evidence>
<evidence type="ECO:0000256" key="2">
    <source>
        <dbReference type="ARBA" id="ARBA00011245"/>
    </source>
</evidence>
<evidence type="ECO:0000256" key="3">
    <source>
        <dbReference type="ARBA" id="ARBA00013017"/>
    </source>
</evidence>
<keyword evidence="8" id="KW-0676">Redox-active center</keyword>
<reference evidence="16" key="2">
    <citation type="submission" date="2018-03" db="EMBL/GenBank/DDBJ databases">
        <authorList>
            <person name="Keele B.F."/>
        </authorList>
    </citation>
    <scope>NUCLEOTIDE SEQUENCE [LARGE SCALE GENOMIC DNA]</scope>
    <source>
        <strain evidence="16">Gilliam</strain>
    </source>
</reference>
<keyword evidence="4 16" id="KW-0575">Peroxidase</keyword>
<protein>
    <recommendedName>
        <fullName evidence="3">thioredoxin-dependent peroxiredoxin</fullName>
        <ecNumber evidence="3">1.11.1.24</ecNumber>
    </recommendedName>
    <alternativeName>
        <fullName evidence="9">Thioredoxin peroxidase</fullName>
    </alternativeName>
    <alternativeName>
        <fullName evidence="11">Thioredoxin-dependent peroxiredoxin Bcp</fullName>
    </alternativeName>
</protein>
<reference evidence="15 17" key="1">
    <citation type="submission" date="2015-02" db="EMBL/GenBank/DDBJ databases">
        <title>Genome Sequencing of Rickettsiales.</title>
        <authorList>
            <person name="Daugherty S.C."/>
            <person name="Su Q."/>
            <person name="Abolude K."/>
            <person name="Beier-Sexton M."/>
            <person name="Carlyon J.A."/>
            <person name="Carter R."/>
            <person name="Day N.P."/>
            <person name="Dumler S.J."/>
            <person name="Dyachenko V."/>
            <person name="Godinez A."/>
            <person name="Kurtti T.J."/>
            <person name="Lichay M."/>
            <person name="Mullins K.E."/>
            <person name="Ott S."/>
            <person name="Pappas-Brown V."/>
            <person name="Paris D.H."/>
            <person name="Patel P."/>
            <person name="Richards A.L."/>
            <person name="Sadzewicz L."/>
            <person name="Sears K."/>
            <person name="Seidman D."/>
            <person name="Sengamalay N."/>
            <person name="Stenos J."/>
            <person name="Tallon L.J."/>
            <person name="Vincent G."/>
            <person name="Fraser C.M."/>
            <person name="Munderloh U."/>
            <person name="Dunning-Hotopp J.C."/>
        </authorList>
    </citation>
    <scope>NUCLEOTIDE SEQUENCE [LARGE SCALE GENOMIC DNA]</scope>
    <source>
        <strain evidence="15 17">Gilliam</strain>
    </source>
</reference>
<dbReference type="GO" id="GO:0045454">
    <property type="term" value="P:cell redox homeostasis"/>
    <property type="evidence" value="ECO:0007669"/>
    <property type="project" value="TreeGrafter"/>
</dbReference>
<dbReference type="Proteomes" id="UP000033769">
    <property type="component" value="Unassembled WGS sequence"/>
</dbReference>
<dbReference type="PANTHER" id="PTHR42801">
    <property type="entry name" value="THIOREDOXIN-DEPENDENT PEROXIDE REDUCTASE"/>
    <property type="match status" value="1"/>
</dbReference>
<dbReference type="InterPro" id="IPR000866">
    <property type="entry name" value="AhpC/TSA"/>
</dbReference>
<keyword evidence="7" id="KW-1015">Disulfide bond</keyword>
<dbReference type="EMBL" id="LANO01000001">
    <property type="protein sequence ID" value="KJV54184.1"/>
    <property type="molecule type" value="Genomic_DNA"/>
</dbReference>
<dbReference type="InterPro" id="IPR036249">
    <property type="entry name" value="Thioredoxin-like_sf"/>
</dbReference>
<dbReference type="PIRSF" id="PIRSF000239">
    <property type="entry name" value="AHPC"/>
    <property type="match status" value="1"/>
</dbReference>
<dbReference type="AlphaFoldDB" id="A0A0F3MHY8"/>
<dbReference type="EMBL" id="LS398551">
    <property type="protein sequence ID" value="SPR02275.1"/>
    <property type="molecule type" value="Genomic_DNA"/>
</dbReference>
<comment type="subunit">
    <text evidence="2">Monomer.</text>
</comment>
<dbReference type="Proteomes" id="UP000244959">
    <property type="component" value="Chromosome I"/>
</dbReference>
<comment type="function">
    <text evidence="1">Thiol-specific peroxidase that catalyzes the reduction of hydrogen peroxide and organic hydroperoxides to water and alcohols, respectively. Plays a role in cell protection against oxidative stress by detoxifying peroxides and as sensor of hydrogen peroxide-mediated signaling events.</text>
</comment>
<evidence type="ECO:0000256" key="8">
    <source>
        <dbReference type="ARBA" id="ARBA00023284"/>
    </source>
</evidence>
<evidence type="ECO:0000256" key="5">
    <source>
        <dbReference type="ARBA" id="ARBA00022862"/>
    </source>
</evidence>
<keyword evidence="18" id="KW-1185">Reference proteome</keyword>
<organism evidence="15 17">
    <name type="scientific">Orientia tsutsugamushi str. Gilliam</name>
    <dbReference type="NCBI Taxonomy" id="1359184"/>
    <lineage>
        <taxon>Bacteria</taxon>
        <taxon>Pseudomonadati</taxon>
        <taxon>Pseudomonadota</taxon>
        <taxon>Alphaproteobacteria</taxon>
        <taxon>Rickettsiales</taxon>
        <taxon>Rickettsiaceae</taxon>
        <taxon>Rickettsieae</taxon>
        <taxon>Orientia</taxon>
    </lineage>
</organism>
<proteinExistence type="inferred from homology"/>
<evidence type="ECO:0000256" key="11">
    <source>
        <dbReference type="ARBA" id="ARBA00042639"/>
    </source>
</evidence>
<evidence type="ECO:0000256" key="1">
    <source>
        <dbReference type="ARBA" id="ARBA00003330"/>
    </source>
</evidence>
<evidence type="ECO:0000313" key="18">
    <source>
        <dbReference type="Proteomes" id="UP000244959"/>
    </source>
</evidence>
<dbReference type="PATRIC" id="fig|1359184.3.peg.118"/>
<comment type="catalytic activity">
    <reaction evidence="12">
        <text>a hydroperoxide + [thioredoxin]-dithiol = an alcohol + [thioredoxin]-disulfide + H2O</text>
        <dbReference type="Rhea" id="RHEA:62620"/>
        <dbReference type="Rhea" id="RHEA-COMP:10698"/>
        <dbReference type="Rhea" id="RHEA-COMP:10700"/>
        <dbReference type="ChEBI" id="CHEBI:15377"/>
        <dbReference type="ChEBI" id="CHEBI:29950"/>
        <dbReference type="ChEBI" id="CHEBI:30879"/>
        <dbReference type="ChEBI" id="CHEBI:35924"/>
        <dbReference type="ChEBI" id="CHEBI:50058"/>
        <dbReference type="EC" id="1.11.1.24"/>
    </reaction>
</comment>
<comment type="similarity">
    <text evidence="10">Belongs to the peroxiredoxin family. BCP/PrxQ subfamily.</text>
</comment>
<dbReference type="GO" id="GO:0005737">
    <property type="term" value="C:cytoplasm"/>
    <property type="evidence" value="ECO:0007669"/>
    <property type="project" value="TreeGrafter"/>
</dbReference>
<evidence type="ECO:0000313" key="16">
    <source>
        <dbReference type="EMBL" id="SPR02275.1"/>
    </source>
</evidence>
<dbReference type="SUPFAM" id="SSF52833">
    <property type="entry name" value="Thioredoxin-like"/>
    <property type="match status" value="1"/>
</dbReference>
<keyword evidence="6 16" id="KW-0560">Oxidoreductase</keyword>
<feature type="active site" description="Cysteine sulfenic acid (-SOH) intermediate; for peroxidase activity" evidence="13">
    <location>
        <position position="46"/>
    </location>
</feature>
<dbReference type="RefSeq" id="WP_047220088.1">
    <property type="nucleotide sequence ID" value="NZ_LS398551.1"/>
</dbReference>
<dbReference type="InterPro" id="IPR050924">
    <property type="entry name" value="Peroxiredoxin_BCP/PrxQ"/>
</dbReference>
<evidence type="ECO:0000259" key="14">
    <source>
        <dbReference type="PROSITE" id="PS51352"/>
    </source>
</evidence>
<accession>A0A0F3MHY8</accession>
<evidence type="ECO:0000256" key="7">
    <source>
        <dbReference type="ARBA" id="ARBA00023157"/>
    </source>
</evidence>
<evidence type="ECO:0000256" key="6">
    <source>
        <dbReference type="ARBA" id="ARBA00023002"/>
    </source>
</evidence>
<dbReference type="Pfam" id="PF00578">
    <property type="entry name" value="AhpC-TSA"/>
    <property type="match status" value="1"/>
</dbReference>
<evidence type="ECO:0000313" key="15">
    <source>
        <dbReference type="EMBL" id="KJV54184.1"/>
    </source>
</evidence>
<name>A0A0F3MHY8_ORITS</name>
<reference evidence="18" key="3">
    <citation type="submission" date="2018-03" db="EMBL/GenBank/DDBJ databases">
        <authorList>
            <person name="Batty M. E."/>
            <person name="Batty M E."/>
        </authorList>
    </citation>
    <scope>NUCLEOTIDE SEQUENCE [LARGE SCALE GENOMIC DNA]</scope>
    <source>
        <strain evidence="18">Gilliam</strain>
    </source>
</reference>
<dbReference type="GO" id="GO:0008379">
    <property type="term" value="F:thioredoxin peroxidase activity"/>
    <property type="evidence" value="ECO:0007669"/>
    <property type="project" value="TreeGrafter"/>
</dbReference>
<dbReference type="InterPro" id="IPR013766">
    <property type="entry name" value="Thioredoxin_domain"/>
</dbReference>
<sequence>MKNLTINDDAPDFNMITTSNSIINLGHYEGKNLVLYFYPKDNTPGCTIEAQKFNEAISEFNKLNTIILGVSKDNIASHQKFKDKLCLKFELGYDETGKIFEDYGVLKEKSMFKNTFLAISRTTFLINQKGKIAAIWPKVNIAQHSDEVLNMVKNSI</sequence>
<gene>
    <name evidence="16" type="ORF">GILLIAM_00044</name>
    <name evidence="15" type="ORF">OTSGILL_0110</name>
</gene>
<dbReference type="Gene3D" id="3.40.30.10">
    <property type="entry name" value="Glutaredoxin"/>
    <property type="match status" value="1"/>
</dbReference>
<evidence type="ECO:0000256" key="9">
    <source>
        <dbReference type="ARBA" id="ARBA00032824"/>
    </source>
</evidence>
<evidence type="ECO:0000256" key="10">
    <source>
        <dbReference type="ARBA" id="ARBA00038489"/>
    </source>
</evidence>
<evidence type="ECO:0000256" key="4">
    <source>
        <dbReference type="ARBA" id="ARBA00022559"/>
    </source>
</evidence>
<dbReference type="GO" id="GO:0034599">
    <property type="term" value="P:cellular response to oxidative stress"/>
    <property type="evidence" value="ECO:0007669"/>
    <property type="project" value="TreeGrafter"/>
</dbReference>
<dbReference type="FunFam" id="3.40.30.10:FF:000007">
    <property type="entry name" value="Thioredoxin-dependent thiol peroxidase"/>
    <property type="match status" value="1"/>
</dbReference>
<dbReference type="PROSITE" id="PS51352">
    <property type="entry name" value="THIOREDOXIN_2"/>
    <property type="match status" value="1"/>
</dbReference>
<dbReference type="EC" id="1.11.1.24" evidence="3"/>
<dbReference type="PANTHER" id="PTHR42801:SF4">
    <property type="entry name" value="AHPC_TSA FAMILY PROTEIN"/>
    <property type="match status" value="1"/>
</dbReference>